<keyword evidence="9" id="KW-0969">Cilium</keyword>
<dbReference type="GO" id="GO:0005198">
    <property type="term" value="F:structural molecule activity"/>
    <property type="evidence" value="ECO:0007669"/>
    <property type="project" value="InterPro"/>
</dbReference>
<protein>
    <submittedName>
        <fullName evidence="9">Flagellar hook-associated protein 3 FlgL</fullName>
    </submittedName>
</protein>
<dbReference type="GO" id="GO:0005576">
    <property type="term" value="C:extracellular region"/>
    <property type="evidence" value="ECO:0007669"/>
    <property type="project" value="UniProtKB-SubCell"/>
</dbReference>
<gene>
    <name evidence="9" type="ORF">ACG33_05635</name>
</gene>
<evidence type="ECO:0000313" key="9">
    <source>
        <dbReference type="EMBL" id="AMN46586.1"/>
    </source>
</evidence>
<dbReference type="PANTHER" id="PTHR42792">
    <property type="entry name" value="FLAGELLIN"/>
    <property type="match status" value="1"/>
</dbReference>
<evidence type="ECO:0000256" key="3">
    <source>
        <dbReference type="ARBA" id="ARBA00005709"/>
    </source>
</evidence>
<dbReference type="RefSeq" id="WP_066919430.1">
    <property type="nucleotide sequence ID" value="NZ_CP011971.1"/>
</dbReference>
<dbReference type="GO" id="GO:0071973">
    <property type="term" value="P:bacterial-type flagellum-dependent cell motility"/>
    <property type="evidence" value="ECO:0007669"/>
    <property type="project" value="InterPro"/>
</dbReference>
<dbReference type="Gene3D" id="1.20.1330.10">
    <property type="entry name" value="f41 fragment of flagellin, N-terminal domain"/>
    <property type="match status" value="2"/>
</dbReference>
<feature type="domain" description="Flagellar hook-associated protein 1 D2-like" evidence="8">
    <location>
        <begin position="200"/>
        <end position="278"/>
    </location>
</feature>
<keyword evidence="10" id="KW-1185">Reference proteome</keyword>
<name>A0A127F816_STEDE</name>
<evidence type="ECO:0000256" key="4">
    <source>
        <dbReference type="ARBA" id="ARBA00022525"/>
    </source>
</evidence>
<evidence type="ECO:0000259" key="8">
    <source>
        <dbReference type="Pfam" id="PF21158"/>
    </source>
</evidence>
<sequence>MRLSSLSFYTNSLAAMQLQSSSLLKLQNQVALGQRVNTPADDPIAAGHILELERAQSESAQFAKNSTLLRNRLNLEEQSLAEVGTVLTRVRELTLQASNIGTLSDSDRRSIATELAGRLAELQDIANRRDGGGEYLFAGFSTLTRPFAGGDQAPVSYVGDQGSRLLQISSTQRIADSHSGFDVFMNIPQGNGVFHTAAGAGNTGSGMIDTGALIDRAGWLPDDYTITFTSASDWEITDGASPANILAGGTFTAGEPIEFNGVRVTLSGEPAAGDEFLVNRARSEDIFATISQVIDVLRTPADSPAANAELTMALQGALQQLDQAGDHVLRVRAEVGARLSTIDSMDASRAATDVDLASALSDLRDLDYAQALTRMNQLLVGLEAAQLSYSKISQLSLFNYLR</sequence>
<comment type="subcellular location">
    <subcellularLocation>
        <location evidence="1">Bacterial flagellum</location>
    </subcellularLocation>
    <subcellularLocation>
        <location evidence="2">Secreted</location>
    </subcellularLocation>
</comment>
<keyword evidence="9" id="KW-0966">Cell projection</keyword>
<dbReference type="Pfam" id="PF00669">
    <property type="entry name" value="Flagellin_N"/>
    <property type="match status" value="1"/>
</dbReference>
<dbReference type="InterPro" id="IPR013384">
    <property type="entry name" value="Flagell_FlgL"/>
</dbReference>
<dbReference type="InterPro" id="IPR049119">
    <property type="entry name" value="FlgK_D2-like"/>
</dbReference>
<feature type="domain" description="Flagellin C-terminal" evidence="7">
    <location>
        <begin position="318"/>
        <end position="401"/>
    </location>
</feature>
<dbReference type="InterPro" id="IPR001029">
    <property type="entry name" value="Flagellin_N"/>
</dbReference>
<keyword evidence="9" id="KW-0282">Flagellum</keyword>
<reference evidence="9 10" key="1">
    <citation type="submission" date="2015-06" db="EMBL/GenBank/DDBJ databases">
        <title>A Comprehensive Approach to Explore the Metabolic and Phylogenetic Diversity of Bacterial Steroid Degradation in the Environment: Testosterone as an Example.</title>
        <authorList>
            <person name="Yang F.-C."/>
            <person name="Chen Y.-L."/>
            <person name="Yu C.-P."/>
            <person name="Tang S.-L."/>
            <person name="Wang P.-H."/>
            <person name="Ismail W."/>
            <person name="Wang C.-H."/>
            <person name="Yang C.-Y."/>
            <person name="Chiang Y.-R."/>
        </authorList>
    </citation>
    <scope>NUCLEOTIDE SEQUENCE [LARGE SCALE GENOMIC DNA]</scope>
    <source>
        <strain evidence="9 10">DSM 18526</strain>
    </source>
</reference>
<proteinExistence type="inferred from homology"/>
<comment type="similarity">
    <text evidence="3">Belongs to the bacterial flagellin family.</text>
</comment>
<dbReference type="AlphaFoldDB" id="A0A127F816"/>
<evidence type="ECO:0000256" key="5">
    <source>
        <dbReference type="ARBA" id="ARBA00023143"/>
    </source>
</evidence>
<dbReference type="NCBIfam" id="TIGR02550">
    <property type="entry name" value="flagell_flgL"/>
    <property type="match status" value="1"/>
</dbReference>
<evidence type="ECO:0000259" key="7">
    <source>
        <dbReference type="Pfam" id="PF00700"/>
    </source>
</evidence>
<dbReference type="OrthoDB" id="9768249at2"/>
<evidence type="ECO:0000259" key="6">
    <source>
        <dbReference type="Pfam" id="PF00669"/>
    </source>
</evidence>
<dbReference type="Proteomes" id="UP000070250">
    <property type="component" value="Chromosome"/>
</dbReference>
<dbReference type="GO" id="GO:0009424">
    <property type="term" value="C:bacterial-type flagellum hook"/>
    <property type="evidence" value="ECO:0007669"/>
    <property type="project" value="InterPro"/>
</dbReference>
<dbReference type="EMBL" id="CP011971">
    <property type="protein sequence ID" value="AMN46586.1"/>
    <property type="molecule type" value="Genomic_DNA"/>
</dbReference>
<evidence type="ECO:0000256" key="2">
    <source>
        <dbReference type="ARBA" id="ARBA00004613"/>
    </source>
</evidence>
<dbReference type="Pfam" id="PF00700">
    <property type="entry name" value="Flagellin_C"/>
    <property type="match status" value="1"/>
</dbReference>
<dbReference type="Pfam" id="PF21158">
    <property type="entry name" value="flgK_1st_1"/>
    <property type="match status" value="1"/>
</dbReference>
<organism evidence="9 10">
    <name type="scientific">Steroidobacter denitrificans</name>
    <dbReference type="NCBI Taxonomy" id="465721"/>
    <lineage>
        <taxon>Bacteria</taxon>
        <taxon>Pseudomonadati</taxon>
        <taxon>Pseudomonadota</taxon>
        <taxon>Gammaproteobacteria</taxon>
        <taxon>Steroidobacterales</taxon>
        <taxon>Steroidobacteraceae</taxon>
        <taxon>Steroidobacter</taxon>
    </lineage>
</organism>
<dbReference type="STRING" id="465721.ACG33_05635"/>
<dbReference type="SUPFAM" id="SSF64518">
    <property type="entry name" value="Phase 1 flagellin"/>
    <property type="match status" value="1"/>
</dbReference>
<evidence type="ECO:0000313" key="10">
    <source>
        <dbReference type="Proteomes" id="UP000070250"/>
    </source>
</evidence>
<evidence type="ECO:0000256" key="1">
    <source>
        <dbReference type="ARBA" id="ARBA00004365"/>
    </source>
</evidence>
<keyword evidence="5" id="KW-0975">Bacterial flagellum</keyword>
<dbReference type="PANTHER" id="PTHR42792:SF1">
    <property type="entry name" value="FLAGELLAR HOOK-ASSOCIATED PROTEIN 3"/>
    <property type="match status" value="1"/>
</dbReference>
<dbReference type="InterPro" id="IPR046358">
    <property type="entry name" value="Flagellin_C"/>
</dbReference>
<keyword evidence="4" id="KW-0964">Secreted</keyword>
<feature type="domain" description="Flagellin N-terminal" evidence="6">
    <location>
        <begin position="8"/>
        <end position="141"/>
    </location>
</feature>
<dbReference type="InterPro" id="IPR001492">
    <property type="entry name" value="Flagellin"/>
</dbReference>
<accession>A0A127F816</accession>
<dbReference type="KEGG" id="sdf:ACG33_05635"/>